<reference evidence="2" key="2">
    <citation type="submission" date="2020-09" db="EMBL/GenBank/DDBJ databases">
        <authorList>
            <person name="Sun Q."/>
            <person name="Zhou Y."/>
        </authorList>
    </citation>
    <scope>NUCLEOTIDE SEQUENCE</scope>
    <source>
        <strain evidence="2">CGMCC 1.15454</strain>
    </source>
</reference>
<evidence type="ECO:0000313" key="2">
    <source>
        <dbReference type="EMBL" id="GGB42498.1"/>
    </source>
</evidence>
<gene>
    <name evidence="2" type="ORF">GCM10011409_20100</name>
</gene>
<accession>A0A9W5X5C0</accession>
<dbReference type="CDD" id="cd00093">
    <property type="entry name" value="HTH_XRE"/>
    <property type="match status" value="1"/>
</dbReference>
<keyword evidence="3" id="KW-1185">Reference proteome</keyword>
<sequence>MENLQSALRDVVINAGNGDPEAQEIISKVEREARREQFLKENYLKWNEEGMELRARRLKHNMSLNYVAEKLGTSASRIGRLEKGLPVSQAKHLIASYNLLFDYIELRKDLKAFYSDHNLKWGL</sequence>
<evidence type="ECO:0000313" key="3">
    <source>
        <dbReference type="Proteomes" id="UP000621492"/>
    </source>
</evidence>
<dbReference type="InterPro" id="IPR010982">
    <property type="entry name" value="Lambda_DNA-bd_dom_sf"/>
</dbReference>
<dbReference type="Pfam" id="PF01381">
    <property type="entry name" value="HTH_3"/>
    <property type="match status" value="1"/>
</dbReference>
<dbReference type="Gene3D" id="1.10.260.40">
    <property type="entry name" value="lambda repressor-like DNA-binding domains"/>
    <property type="match status" value="1"/>
</dbReference>
<feature type="domain" description="HTH cro/C1-type" evidence="1">
    <location>
        <begin position="53"/>
        <end position="104"/>
    </location>
</feature>
<dbReference type="SMART" id="SM00530">
    <property type="entry name" value="HTH_XRE"/>
    <property type="match status" value="1"/>
</dbReference>
<comment type="caution">
    <text evidence="2">The sequence shown here is derived from an EMBL/GenBank/DDBJ whole genome shotgun (WGS) entry which is preliminary data.</text>
</comment>
<proteinExistence type="predicted"/>
<dbReference type="RefSeq" id="WP_188725086.1">
    <property type="nucleotide sequence ID" value="NZ_BMJD01000013.1"/>
</dbReference>
<dbReference type="InterPro" id="IPR001387">
    <property type="entry name" value="Cro/C1-type_HTH"/>
</dbReference>
<protein>
    <recommendedName>
        <fullName evidence="1">HTH cro/C1-type domain-containing protein</fullName>
    </recommendedName>
</protein>
<dbReference type="GO" id="GO:0003677">
    <property type="term" value="F:DNA binding"/>
    <property type="evidence" value="ECO:0007669"/>
    <property type="project" value="InterPro"/>
</dbReference>
<organism evidence="2 3">
    <name type="scientific">Lentibacillus populi</name>
    <dbReference type="NCBI Taxonomy" id="1827502"/>
    <lineage>
        <taxon>Bacteria</taxon>
        <taxon>Bacillati</taxon>
        <taxon>Bacillota</taxon>
        <taxon>Bacilli</taxon>
        <taxon>Bacillales</taxon>
        <taxon>Bacillaceae</taxon>
        <taxon>Lentibacillus</taxon>
    </lineage>
</organism>
<reference evidence="2" key="1">
    <citation type="journal article" date="2014" name="Int. J. Syst. Evol. Microbiol.">
        <title>Complete genome sequence of Corynebacterium casei LMG S-19264T (=DSM 44701T), isolated from a smear-ripened cheese.</title>
        <authorList>
            <consortium name="US DOE Joint Genome Institute (JGI-PGF)"/>
            <person name="Walter F."/>
            <person name="Albersmeier A."/>
            <person name="Kalinowski J."/>
            <person name="Ruckert C."/>
        </authorList>
    </citation>
    <scope>NUCLEOTIDE SEQUENCE</scope>
    <source>
        <strain evidence="2">CGMCC 1.15454</strain>
    </source>
</reference>
<dbReference type="EMBL" id="BMJD01000013">
    <property type="protein sequence ID" value="GGB42498.1"/>
    <property type="molecule type" value="Genomic_DNA"/>
</dbReference>
<evidence type="ECO:0000259" key="1">
    <source>
        <dbReference type="PROSITE" id="PS50943"/>
    </source>
</evidence>
<dbReference type="Proteomes" id="UP000621492">
    <property type="component" value="Unassembled WGS sequence"/>
</dbReference>
<dbReference type="PROSITE" id="PS50943">
    <property type="entry name" value="HTH_CROC1"/>
    <property type="match status" value="1"/>
</dbReference>
<dbReference type="SUPFAM" id="SSF47413">
    <property type="entry name" value="lambda repressor-like DNA-binding domains"/>
    <property type="match status" value="1"/>
</dbReference>
<dbReference type="AlphaFoldDB" id="A0A9W5X5C0"/>
<name>A0A9W5X5C0_9BACI</name>